<dbReference type="EMBL" id="LWMU01000092">
    <property type="protein sequence ID" value="KZX11382.1"/>
    <property type="molecule type" value="Genomic_DNA"/>
</dbReference>
<dbReference type="PATRIC" id="fig|66851.6.peg.1766"/>
<accession>A0A165ZZS1</accession>
<gene>
    <name evidence="1" type="ORF">MBORA_16270</name>
</gene>
<evidence type="ECO:0008006" key="3">
    <source>
        <dbReference type="Google" id="ProtNLM"/>
    </source>
</evidence>
<dbReference type="RefSeq" id="WP_042693422.1">
    <property type="nucleotide sequence ID" value="NZ_CABMAB010000022.1"/>
</dbReference>
<reference evidence="2" key="1">
    <citation type="journal article" date="2016" name="Genome Announc.">
        <title>Draft Genome Sequences of Methanobrevibacter curvatus DSM11111, Methanobrevibacter cuticularis DSM11139, Methanobrevibacter filiformis DSM11501, and Methanobrevibacter oralis DSM7256.</title>
        <authorList>
            <person name="Poehlein A."/>
            <person name="Seedorf H."/>
        </authorList>
    </citation>
    <scope>NUCLEOTIDE SEQUENCE [LARGE SCALE GENOMIC DNA]</scope>
    <source>
        <strain evidence="2">DSM 7256 / JCM 30027 / ZR</strain>
    </source>
</reference>
<dbReference type="Gene3D" id="3.10.450.40">
    <property type="match status" value="1"/>
</dbReference>
<dbReference type="STRING" id="66851.MBORA_16270"/>
<protein>
    <recommendedName>
        <fullName evidence="3">DUF2634 domain-containing protein</fullName>
    </recommendedName>
</protein>
<name>A0A165ZZS1_METOA</name>
<sequence>MLKIDTESDDYRFFKTLNEDVKLKPDEYNRWDILFENKDYKNVTGNESLINAICIAIMTRYQELTNTLYSNFGCRAHELIKANQSEMVRYKIELFIENVLEQMRRIKEINWINVTEYESGKYKVIFKVKSISDSFVEGSVTL</sequence>
<evidence type="ECO:0000313" key="1">
    <source>
        <dbReference type="EMBL" id="KZX11382.1"/>
    </source>
</evidence>
<proteinExistence type="predicted"/>
<organism evidence="1 2">
    <name type="scientific">Methanobrevibacter oralis</name>
    <dbReference type="NCBI Taxonomy" id="66851"/>
    <lineage>
        <taxon>Archaea</taxon>
        <taxon>Methanobacteriati</taxon>
        <taxon>Methanobacteriota</taxon>
        <taxon>Methanomada group</taxon>
        <taxon>Methanobacteria</taxon>
        <taxon>Methanobacteriales</taxon>
        <taxon>Methanobacteriaceae</taxon>
        <taxon>Methanobrevibacter</taxon>
    </lineage>
</organism>
<comment type="caution">
    <text evidence="1">The sequence shown here is derived from an EMBL/GenBank/DDBJ whole genome shotgun (WGS) entry which is preliminary data.</text>
</comment>
<dbReference type="SUPFAM" id="SSF160719">
    <property type="entry name" value="gpW/gp25-like"/>
    <property type="match status" value="1"/>
</dbReference>
<keyword evidence="2" id="KW-1185">Reference proteome</keyword>
<dbReference type="AlphaFoldDB" id="A0A165ZZS1"/>
<dbReference type="Proteomes" id="UP000077428">
    <property type="component" value="Unassembled WGS sequence"/>
</dbReference>
<evidence type="ECO:0000313" key="2">
    <source>
        <dbReference type="Proteomes" id="UP000077428"/>
    </source>
</evidence>